<gene>
    <name evidence="3" type="ORF">LE190_00745</name>
</gene>
<evidence type="ECO:0000313" key="4">
    <source>
        <dbReference type="Proteomes" id="UP001198602"/>
    </source>
</evidence>
<name>A0ABS7Y471_9BURK</name>
<keyword evidence="2" id="KW-0812">Transmembrane</keyword>
<comment type="caution">
    <text evidence="3">The sequence shown here is derived from an EMBL/GenBank/DDBJ whole genome shotgun (WGS) entry which is preliminary data.</text>
</comment>
<organism evidence="3 4">
    <name type="scientific">Massilia hydrophila</name>
    <dbReference type="NCBI Taxonomy" id="3044279"/>
    <lineage>
        <taxon>Bacteria</taxon>
        <taxon>Pseudomonadati</taxon>
        <taxon>Pseudomonadota</taxon>
        <taxon>Betaproteobacteria</taxon>
        <taxon>Burkholderiales</taxon>
        <taxon>Oxalobacteraceae</taxon>
        <taxon>Telluria group</taxon>
        <taxon>Massilia</taxon>
    </lineage>
</organism>
<keyword evidence="2" id="KW-1133">Transmembrane helix</keyword>
<proteinExistence type="predicted"/>
<evidence type="ECO:0000256" key="1">
    <source>
        <dbReference type="SAM" id="MobiDB-lite"/>
    </source>
</evidence>
<evidence type="ECO:0000256" key="2">
    <source>
        <dbReference type="SAM" id="Phobius"/>
    </source>
</evidence>
<keyword evidence="4" id="KW-1185">Reference proteome</keyword>
<feature type="compositionally biased region" description="Low complexity" evidence="1">
    <location>
        <begin position="68"/>
        <end position="111"/>
    </location>
</feature>
<dbReference type="Proteomes" id="UP001198602">
    <property type="component" value="Unassembled WGS sequence"/>
</dbReference>
<dbReference type="EMBL" id="JAHYBX010000001">
    <property type="protein sequence ID" value="MCA1854456.1"/>
    <property type="molecule type" value="Genomic_DNA"/>
</dbReference>
<accession>A0ABS7Y471</accession>
<reference evidence="3 4" key="1">
    <citation type="submission" date="2021-07" db="EMBL/GenBank/DDBJ databases">
        <title>Characterization of Violacein-producing bacteria and related species.</title>
        <authorList>
            <person name="Wilson H.S."/>
            <person name="De Leon M.E."/>
        </authorList>
    </citation>
    <scope>NUCLEOTIDE SEQUENCE [LARGE SCALE GENOMIC DNA]</scope>
    <source>
        <strain evidence="3 4">HSC-2F05</strain>
    </source>
</reference>
<evidence type="ECO:0000313" key="3">
    <source>
        <dbReference type="EMBL" id="MCA1854456.1"/>
    </source>
</evidence>
<feature type="region of interest" description="Disordered" evidence="1">
    <location>
        <begin position="59"/>
        <end position="139"/>
    </location>
</feature>
<keyword evidence="2" id="KW-0472">Membrane</keyword>
<protein>
    <submittedName>
        <fullName evidence="3">Zinc ribbon domain-containing protein</fullName>
    </submittedName>
</protein>
<sequence length="287" mass="30526">MAHQDTLYRCIAPHCGRLMPRRVNFCPWCGTAQQAALPAADAPVLAKAAAQAQAQAQAPAQPVPAQAPPAAAGAAAAQAPVPTPAAGPAAAAGATPSPAPAPAASTQSPPASRHAPGIPPPPGVGRQARAEPTAAPPPRRAPIRLRWWILALAALWIIWLSVRPEGTRIERRMERAVALAVECKARDAQDELITLRRTRATPEQLRQVQQSLNKAAADCTRAEQRARAWSDTSAAVDKLRRARSYDKALARLATFTKRWGEDAQSRALRQDIVDARDHPLADPARGE</sequence>
<feature type="transmembrane region" description="Helical" evidence="2">
    <location>
        <begin position="145"/>
        <end position="162"/>
    </location>
</feature>
<dbReference type="RefSeq" id="WP_225236930.1">
    <property type="nucleotide sequence ID" value="NZ_JAHYBX010000001.1"/>
</dbReference>